<evidence type="ECO:0000313" key="8">
    <source>
        <dbReference type="Proteomes" id="UP000184290"/>
    </source>
</evidence>
<accession>A0ABY1IMY0</accession>
<keyword evidence="7" id="KW-0132">Cell division</keyword>
<feature type="domain" description="Penicillin-binding protein dimerisation" evidence="6">
    <location>
        <begin position="54"/>
        <end position="167"/>
    </location>
</feature>
<proteinExistence type="predicted"/>
<dbReference type="PANTHER" id="PTHR30627:SF1">
    <property type="entry name" value="PEPTIDOGLYCAN D,D-TRANSPEPTIDASE FTSI"/>
    <property type="match status" value="1"/>
</dbReference>
<gene>
    <name evidence="7" type="ORF">SAMN02745911_2736</name>
</gene>
<dbReference type="Proteomes" id="UP000184290">
    <property type="component" value="Unassembled WGS sequence"/>
</dbReference>
<organism evidence="7 8">
    <name type="scientific">Aureimonas altamirensis DSM 21988</name>
    <dbReference type="NCBI Taxonomy" id="1121026"/>
    <lineage>
        <taxon>Bacteria</taxon>
        <taxon>Pseudomonadati</taxon>
        <taxon>Pseudomonadota</taxon>
        <taxon>Alphaproteobacteria</taxon>
        <taxon>Hyphomicrobiales</taxon>
        <taxon>Aurantimonadaceae</taxon>
        <taxon>Aureimonas</taxon>
    </lineage>
</organism>
<dbReference type="Pfam" id="PF00905">
    <property type="entry name" value="Transpeptidase"/>
    <property type="match status" value="1"/>
</dbReference>
<evidence type="ECO:0000256" key="4">
    <source>
        <dbReference type="SAM" id="Phobius"/>
    </source>
</evidence>
<keyword evidence="4" id="KW-1133">Transmembrane helix</keyword>
<keyword evidence="7" id="KW-0131">Cell cycle</keyword>
<dbReference type="GO" id="GO:0051301">
    <property type="term" value="P:cell division"/>
    <property type="evidence" value="ECO:0007669"/>
    <property type="project" value="UniProtKB-KW"/>
</dbReference>
<dbReference type="Gene3D" id="3.40.710.10">
    <property type="entry name" value="DD-peptidase/beta-lactamase superfamily"/>
    <property type="match status" value="1"/>
</dbReference>
<keyword evidence="3 4" id="KW-0472">Membrane</keyword>
<dbReference type="Pfam" id="PF03717">
    <property type="entry name" value="PBP_dimer"/>
    <property type="match status" value="1"/>
</dbReference>
<reference evidence="7 8" key="1">
    <citation type="submission" date="2016-11" db="EMBL/GenBank/DDBJ databases">
        <authorList>
            <person name="Varghese N."/>
            <person name="Submissions S."/>
        </authorList>
    </citation>
    <scope>NUCLEOTIDE SEQUENCE [LARGE SCALE GENOMIC DNA]</scope>
    <source>
        <strain evidence="7 8">DSM 21988</strain>
    </source>
</reference>
<dbReference type="InterPro" id="IPR005311">
    <property type="entry name" value="PBP_dimer"/>
</dbReference>
<evidence type="ECO:0000256" key="2">
    <source>
        <dbReference type="ARBA" id="ARBA00022645"/>
    </source>
</evidence>
<comment type="caution">
    <text evidence="7">The sequence shown here is derived from an EMBL/GenBank/DDBJ whole genome shotgun (WGS) entry which is preliminary data.</text>
</comment>
<dbReference type="InterPro" id="IPR012338">
    <property type="entry name" value="Beta-lactam/transpept-like"/>
</dbReference>
<dbReference type="InterPro" id="IPR050515">
    <property type="entry name" value="Beta-lactam/transpept"/>
</dbReference>
<dbReference type="EMBL" id="FQZC01000003">
    <property type="protein sequence ID" value="SHJ51690.1"/>
    <property type="molecule type" value="Genomic_DNA"/>
</dbReference>
<evidence type="ECO:0000259" key="6">
    <source>
        <dbReference type="Pfam" id="PF03717"/>
    </source>
</evidence>
<dbReference type="Gene3D" id="3.30.450.330">
    <property type="match status" value="1"/>
</dbReference>
<sequence length="548" mass="58893">MKLRRRLRDEPPLNKSRLAIAMIVFCGVYAVIGGRLMAWGTMPEAEASAQRQMEPAARPNLLDRNGEVLATDIRSASVFAEPSRIRDMDVATERLAAALPGLDGETVRKRLSQRGGIAWIKRNVTPAEAQAVSKLGLDGIGLRTEKRRYYPGGSTASHVVGHVDADNRGVAGMEKFVDAEARNGRRIDAAGQPEPVRLSVDLRVQHVLRDELASAMKKYQAMAAGGVVLDVETGEVVAMASLPDYDPNNPDGAAAGSGVNRMSAATYEMGSTFKTFTTAMALESGKVDLDDTFDARAPIRIDGFTISDTGGQKRSLTVPEIFMYSSNIGAAREAEAVGVEGHRAFLSRIGLLSRLQTELPETATPVQPRQWQAVHSITASFGHGVATTPLQTAAAGAALMNGGYLVQPTFLARSRAEAEAVRVPVVSGRTSDEMRYLFRLNGEQGSGKSARVDGFDVGGKTGTAEKMIAGRYRTDKRLNAYMAAFPMASPRYVVFVMIDEPQRAAGEPYATAGWNAAPTTANIIRRAAAFLDIRPDFGTGGRQLLVSY</sequence>
<dbReference type="InterPro" id="IPR036138">
    <property type="entry name" value="PBP_dimer_sf"/>
</dbReference>
<evidence type="ECO:0000256" key="1">
    <source>
        <dbReference type="ARBA" id="ARBA00004370"/>
    </source>
</evidence>
<dbReference type="RefSeq" id="WP_060606722.1">
    <property type="nucleotide sequence ID" value="NZ_FQZC01000003.1"/>
</dbReference>
<evidence type="ECO:0000313" key="7">
    <source>
        <dbReference type="EMBL" id="SHJ51690.1"/>
    </source>
</evidence>
<keyword evidence="2" id="KW-0645">Protease</keyword>
<keyword evidence="2" id="KW-0121">Carboxypeptidase</keyword>
<name>A0ABY1IMY0_9HYPH</name>
<keyword evidence="4" id="KW-0812">Transmembrane</keyword>
<keyword evidence="8" id="KW-1185">Reference proteome</keyword>
<dbReference type="SUPFAM" id="SSF56601">
    <property type="entry name" value="beta-lactamase/transpeptidase-like"/>
    <property type="match status" value="1"/>
</dbReference>
<dbReference type="InterPro" id="IPR001460">
    <property type="entry name" value="PCN-bd_Tpept"/>
</dbReference>
<protein>
    <submittedName>
        <fullName evidence="7">Cell division protein FtsI (Penicillin-binding protein 3)</fullName>
    </submittedName>
</protein>
<dbReference type="Gene3D" id="3.90.1310.10">
    <property type="entry name" value="Penicillin-binding protein 2a (Domain 2)"/>
    <property type="match status" value="1"/>
</dbReference>
<dbReference type="PANTHER" id="PTHR30627">
    <property type="entry name" value="PEPTIDOGLYCAN D,D-TRANSPEPTIDASE"/>
    <property type="match status" value="1"/>
</dbReference>
<evidence type="ECO:0000259" key="5">
    <source>
        <dbReference type="Pfam" id="PF00905"/>
    </source>
</evidence>
<evidence type="ECO:0000256" key="3">
    <source>
        <dbReference type="ARBA" id="ARBA00023136"/>
    </source>
</evidence>
<dbReference type="SUPFAM" id="SSF56519">
    <property type="entry name" value="Penicillin binding protein dimerisation domain"/>
    <property type="match status" value="1"/>
</dbReference>
<feature type="transmembrane region" description="Helical" evidence="4">
    <location>
        <begin position="20"/>
        <end position="42"/>
    </location>
</feature>
<keyword evidence="2" id="KW-0378">Hydrolase</keyword>
<feature type="domain" description="Penicillin-binding protein transpeptidase" evidence="5">
    <location>
        <begin position="226"/>
        <end position="511"/>
    </location>
</feature>
<comment type="subcellular location">
    <subcellularLocation>
        <location evidence="1">Membrane</location>
    </subcellularLocation>
</comment>